<evidence type="ECO:0000313" key="1">
    <source>
        <dbReference type="EMBL" id="CAG8457864.1"/>
    </source>
</evidence>
<gene>
    <name evidence="1" type="ORF">SPELUC_LOCUS1123</name>
</gene>
<reference evidence="1" key="1">
    <citation type="submission" date="2021-06" db="EMBL/GenBank/DDBJ databases">
        <authorList>
            <person name="Kallberg Y."/>
            <person name="Tangrot J."/>
            <person name="Rosling A."/>
        </authorList>
    </citation>
    <scope>NUCLEOTIDE SEQUENCE</scope>
    <source>
        <strain evidence="1">28 12/20/2015</strain>
    </source>
</reference>
<sequence>DAENSFLRFARRFIPDISSRYSQKLIARYPQAKNTHVITTIRTTLPETTGFKKPRISLPTFTKTDNIMAPTAAQTTLDTSSPVPSNENTSTSSNTSVHPISAESSNDQNDNSSTKYIIIGVSATIGIILIVSMVFIFKKLRANRRLKNKSVHARGGNLDQEFGNENFDRIRNVSHSSQQGVNYINGSIQSYNSSNGNESFNQSYQVSYPARSHYNDSYPIRSNYSNRSGDSHPTDSNYNGHIGGSSQGYHPQHYNAQLVSPNQYYDPDPNFVTNFLPPDNIDRRVIRENILEIANDDDDTHESLRNYSMTESNTLFVPSIMESEQESLGLPILSENSRTSPPVDNRSQTNQRAVYF</sequence>
<protein>
    <submittedName>
        <fullName evidence="1">6103_t:CDS:1</fullName>
    </submittedName>
</protein>
<proteinExistence type="predicted"/>
<dbReference type="Proteomes" id="UP000789366">
    <property type="component" value="Unassembled WGS sequence"/>
</dbReference>
<accession>A0ACA9K7S7</accession>
<comment type="caution">
    <text evidence="1">The sequence shown here is derived from an EMBL/GenBank/DDBJ whole genome shotgun (WGS) entry which is preliminary data.</text>
</comment>
<feature type="non-terminal residue" evidence="1">
    <location>
        <position position="1"/>
    </location>
</feature>
<organism evidence="1 2">
    <name type="scientific">Cetraspora pellucida</name>
    <dbReference type="NCBI Taxonomy" id="1433469"/>
    <lineage>
        <taxon>Eukaryota</taxon>
        <taxon>Fungi</taxon>
        <taxon>Fungi incertae sedis</taxon>
        <taxon>Mucoromycota</taxon>
        <taxon>Glomeromycotina</taxon>
        <taxon>Glomeromycetes</taxon>
        <taxon>Diversisporales</taxon>
        <taxon>Gigasporaceae</taxon>
        <taxon>Cetraspora</taxon>
    </lineage>
</organism>
<keyword evidence="2" id="KW-1185">Reference proteome</keyword>
<name>A0ACA9K7S7_9GLOM</name>
<evidence type="ECO:0000313" key="2">
    <source>
        <dbReference type="Proteomes" id="UP000789366"/>
    </source>
</evidence>
<dbReference type="EMBL" id="CAJVPW010000534">
    <property type="protein sequence ID" value="CAG8457864.1"/>
    <property type="molecule type" value="Genomic_DNA"/>
</dbReference>